<proteinExistence type="inferred from homology"/>
<evidence type="ECO:0000256" key="7">
    <source>
        <dbReference type="ARBA" id="ARBA00023204"/>
    </source>
</evidence>
<keyword evidence="5" id="KW-0408">Iron</keyword>
<name>A0A381ZV15_9ZZZZ</name>
<evidence type="ECO:0000256" key="2">
    <source>
        <dbReference type="ARBA" id="ARBA00022723"/>
    </source>
</evidence>
<evidence type="ECO:0000256" key="6">
    <source>
        <dbReference type="ARBA" id="ARBA00023014"/>
    </source>
</evidence>
<comment type="similarity">
    <text evidence="8">Belongs to the uracil-DNA glycosylase (UDG) superfamily. Type 5 (UDGb) family.</text>
</comment>
<evidence type="ECO:0000256" key="8">
    <source>
        <dbReference type="ARBA" id="ARBA00023779"/>
    </source>
</evidence>
<evidence type="ECO:0000256" key="5">
    <source>
        <dbReference type="ARBA" id="ARBA00023004"/>
    </source>
</evidence>
<dbReference type="Pfam" id="PF03167">
    <property type="entry name" value="UDG"/>
    <property type="match status" value="1"/>
</dbReference>
<keyword evidence="1" id="KW-0004">4Fe-4S</keyword>
<evidence type="ECO:0000313" key="11">
    <source>
        <dbReference type="EMBL" id="SVA93096.1"/>
    </source>
</evidence>
<dbReference type="Gene3D" id="3.40.470.10">
    <property type="entry name" value="Uracil-DNA glycosylase-like domain"/>
    <property type="match status" value="1"/>
</dbReference>
<dbReference type="GO" id="GO:0004844">
    <property type="term" value="F:uracil DNA N-glycosylase activity"/>
    <property type="evidence" value="ECO:0007669"/>
    <property type="project" value="InterPro"/>
</dbReference>
<feature type="domain" description="Uracil-DNA glycosylase-like" evidence="10">
    <location>
        <begin position="45"/>
        <end position="216"/>
    </location>
</feature>
<evidence type="ECO:0000256" key="9">
    <source>
        <dbReference type="ARBA" id="ARBA00023887"/>
    </source>
</evidence>
<dbReference type="SMART" id="SM00986">
    <property type="entry name" value="UDG"/>
    <property type="match status" value="1"/>
</dbReference>
<keyword evidence="4" id="KW-0378">Hydrolase</keyword>
<dbReference type="GO" id="GO:0046872">
    <property type="term" value="F:metal ion binding"/>
    <property type="evidence" value="ECO:0007669"/>
    <property type="project" value="UniProtKB-KW"/>
</dbReference>
<evidence type="ECO:0000259" key="10">
    <source>
        <dbReference type="SMART" id="SM00986"/>
    </source>
</evidence>
<dbReference type="InterPro" id="IPR044147">
    <property type="entry name" value="UdgB-like"/>
</dbReference>
<protein>
    <recommendedName>
        <fullName evidence="9">Type-5 uracil-DNA glycosylase</fullName>
    </recommendedName>
</protein>
<dbReference type="PANTHER" id="PTHR33693">
    <property type="entry name" value="TYPE-5 URACIL-DNA GLYCOSYLASE"/>
    <property type="match status" value="1"/>
</dbReference>
<dbReference type="InterPro" id="IPR051536">
    <property type="entry name" value="UDG_Type-4/5"/>
</dbReference>
<dbReference type="EMBL" id="UINC01022776">
    <property type="protein sequence ID" value="SVA93096.1"/>
    <property type="molecule type" value="Genomic_DNA"/>
</dbReference>
<sequence length="226" mass="25652">MTLTKLNKSIISCRLCSRLVNFREKIAKEKRRQYINEIYWGKPITGYGDPKAKLLMIGLAPAAHGGNRTGRVFTGDKSADFLFKCLFKAGFSNQAISINCKDGLKLKNLYLTAALKCVPPGDKPTPVELKTCSQYFRKEMQLLQKINTIVALGKIAFDACLNFYKQDFTIQNKNFIFKHGGQYLLPDNKFLIASYHPSPRNVNTGRIDLNKMVKLLMNVKKIIDHK</sequence>
<evidence type="ECO:0000256" key="4">
    <source>
        <dbReference type="ARBA" id="ARBA00022801"/>
    </source>
</evidence>
<keyword evidence="7" id="KW-0234">DNA repair</keyword>
<keyword evidence="2" id="KW-0479">Metal-binding</keyword>
<gene>
    <name evidence="11" type="ORF">METZ01_LOCUS145950</name>
</gene>
<accession>A0A381ZV15</accession>
<dbReference type="InterPro" id="IPR005122">
    <property type="entry name" value="Uracil-DNA_glycosylase-like"/>
</dbReference>
<dbReference type="CDD" id="cd10031">
    <property type="entry name" value="UDG-F5_TTUDGB_like"/>
    <property type="match status" value="1"/>
</dbReference>
<dbReference type="GO" id="GO:0033958">
    <property type="term" value="F:DNA-deoxyinosine glycosylase activity"/>
    <property type="evidence" value="ECO:0007669"/>
    <property type="project" value="InterPro"/>
</dbReference>
<dbReference type="SMART" id="SM00987">
    <property type="entry name" value="UreE_C"/>
    <property type="match status" value="1"/>
</dbReference>
<keyword evidence="6" id="KW-0411">Iron-sulfur</keyword>
<dbReference type="PANTHER" id="PTHR33693:SF3">
    <property type="entry name" value="TYPE-5 URACIL-DNA GLYCOSYLASE"/>
    <property type="match status" value="1"/>
</dbReference>
<dbReference type="GO" id="GO:0006284">
    <property type="term" value="P:base-excision repair"/>
    <property type="evidence" value="ECO:0007669"/>
    <property type="project" value="InterPro"/>
</dbReference>
<dbReference type="SUPFAM" id="SSF52141">
    <property type="entry name" value="Uracil-DNA glycosylase-like"/>
    <property type="match status" value="1"/>
</dbReference>
<dbReference type="GO" id="GO:0051539">
    <property type="term" value="F:4 iron, 4 sulfur cluster binding"/>
    <property type="evidence" value="ECO:0007669"/>
    <property type="project" value="UniProtKB-KW"/>
</dbReference>
<reference evidence="11" key="1">
    <citation type="submission" date="2018-05" db="EMBL/GenBank/DDBJ databases">
        <authorList>
            <person name="Lanie J.A."/>
            <person name="Ng W.-L."/>
            <person name="Kazmierczak K.M."/>
            <person name="Andrzejewski T.M."/>
            <person name="Davidsen T.M."/>
            <person name="Wayne K.J."/>
            <person name="Tettelin H."/>
            <person name="Glass J.I."/>
            <person name="Rusch D."/>
            <person name="Podicherti R."/>
            <person name="Tsui H.-C.T."/>
            <person name="Winkler M.E."/>
        </authorList>
    </citation>
    <scope>NUCLEOTIDE SEQUENCE</scope>
</reference>
<keyword evidence="3" id="KW-0227">DNA damage</keyword>
<organism evidence="11">
    <name type="scientific">marine metagenome</name>
    <dbReference type="NCBI Taxonomy" id="408172"/>
    <lineage>
        <taxon>unclassified sequences</taxon>
        <taxon>metagenomes</taxon>
        <taxon>ecological metagenomes</taxon>
    </lineage>
</organism>
<evidence type="ECO:0000256" key="1">
    <source>
        <dbReference type="ARBA" id="ARBA00022485"/>
    </source>
</evidence>
<evidence type="ECO:0000256" key="3">
    <source>
        <dbReference type="ARBA" id="ARBA00022763"/>
    </source>
</evidence>
<dbReference type="InterPro" id="IPR036895">
    <property type="entry name" value="Uracil-DNA_glycosylase-like_sf"/>
</dbReference>
<dbReference type="AlphaFoldDB" id="A0A381ZV15"/>